<keyword evidence="4" id="KW-1185">Reference proteome</keyword>
<dbReference type="Gene3D" id="3.50.4.10">
    <property type="entry name" value="Hepatocyte Growth Factor"/>
    <property type="match status" value="2"/>
</dbReference>
<evidence type="ECO:0000256" key="2">
    <source>
        <dbReference type="SAM" id="SignalP"/>
    </source>
</evidence>
<evidence type="ECO:0000313" key="5">
    <source>
        <dbReference type="RefSeq" id="XP_026686892.1"/>
    </source>
</evidence>
<dbReference type="GeneID" id="113471719"/>
<dbReference type="SUPFAM" id="SSF57414">
    <property type="entry name" value="Hairpin loop containing domain-like"/>
    <property type="match status" value="3"/>
</dbReference>
<dbReference type="Pfam" id="PF00024">
    <property type="entry name" value="PAN_1"/>
    <property type="match status" value="2"/>
</dbReference>
<proteinExistence type="predicted"/>
<name>A0A3Q0JEG8_DIACI</name>
<feature type="chain" id="PRO_5018096562" evidence="2">
    <location>
        <begin position="22"/>
        <end position="968"/>
    </location>
</feature>
<dbReference type="InterPro" id="IPR052774">
    <property type="entry name" value="Celegans_DevNeuronal_Protein"/>
</dbReference>
<feature type="domain" description="Apple" evidence="3">
    <location>
        <begin position="465"/>
        <end position="552"/>
    </location>
</feature>
<dbReference type="RefSeq" id="XP_026686892.1">
    <property type="nucleotide sequence ID" value="XM_026831091.1"/>
</dbReference>
<dbReference type="GO" id="GO:0009653">
    <property type="term" value="P:anatomical structure morphogenesis"/>
    <property type="evidence" value="ECO:0007669"/>
    <property type="project" value="TreeGrafter"/>
</dbReference>
<keyword evidence="2" id="KW-0732">Signal</keyword>
<feature type="signal peptide" evidence="2">
    <location>
        <begin position="1"/>
        <end position="21"/>
    </location>
</feature>
<organism evidence="4 5">
    <name type="scientific">Diaphorina citri</name>
    <name type="common">Asian citrus psyllid</name>
    <dbReference type="NCBI Taxonomy" id="121845"/>
    <lineage>
        <taxon>Eukaryota</taxon>
        <taxon>Metazoa</taxon>
        <taxon>Ecdysozoa</taxon>
        <taxon>Arthropoda</taxon>
        <taxon>Hexapoda</taxon>
        <taxon>Insecta</taxon>
        <taxon>Pterygota</taxon>
        <taxon>Neoptera</taxon>
        <taxon>Paraneoptera</taxon>
        <taxon>Hemiptera</taxon>
        <taxon>Sternorrhyncha</taxon>
        <taxon>Psylloidea</taxon>
        <taxon>Psyllidae</taxon>
        <taxon>Diaphorininae</taxon>
        <taxon>Diaphorina</taxon>
    </lineage>
</organism>
<dbReference type="CDD" id="cd01099">
    <property type="entry name" value="PAN_AP_HGF"/>
    <property type="match status" value="3"/>
</dbReference>
<dbReference type="PANTHER" id="PTHR47327">
    <property type="entry name" value="FI18240P1-RELATED"/>
    <property type="match status" value="1"/>
</dbReference>
<evidence type="ECO:0000313" key="4">
    <source>
        <dbReference type="Proteomes" id="UP000079169"/>
    </source>
</evidence>
<dbReference type="KEGG" id="dci:113471719"/>
<dbReference type="InterPro" id="IPR003609">
    <property type="entry name" value="Pan_app"/>
</dbReference>
<sequence>MASLINLIGVILISNIVLISASHLKLVNNACFERVAIGKRLNNTDVSRTLLARTLRQCDMECERDMCNAYSFGCMKVMLTRYEISMDFAYLPVIVVLRFVFSSIFNDLTVLCFENNAIVVQDAPGCFRRVVTGRRLIDRYVRVAIPCDTLGHCEIACSIEKSFFCEGFNFRFDPSGQGRSSCQLTAIPVERLDLTIDFDSDLDYDFFERDRNAPPGCEHWSGMGYGVSVPTLGYTPNTYQPASKSHHDLWHNKDPSYPTKSPPTYSGGGGGGWNNYNYNQIPPSASKSHHDLWHNKDPSYPTKSPPTYSGGGGGGWNNYNYNQIPPSGGGTSKVDVGDKKVYSVYYGGSNIPSTPTPGVAQPDECFIRSRSGFRLDRRTVVISLSAPTLYECEIACANEKKFQCNLFSYRYSASATLDNCNLSERNARVINLYYDIVPDRDYDIYERNEYGTPGCQPKRVMDSDCFERVRSGLRLNGAMVQFSINTESLHECELICLHIRHFTCRAFSYRYGSPTIGTPSDNCLLSDWPITEMDPRKHFVEDPGVELYHRGSYGHGCELDRLPNGRTPLYGGGASYPAGGGYPSSGGSYPPSSSGGAVGGGYPSGGGGGGGVGSRYPPSSSGCYSGGCTVGGSYPSGGGSYPPSGGSYGGGRGPTYIPPVPSSTFLPPVPTRPTFYPPLDSHLPPSDFNKPAIRPPPPRATDKICYLGYGASARLTAKSVRSSLLVPTELECKAECTRARETTHFRCATLSYRSGKCELSDIELRDLRPEVDYTHDDNYWLFSWDFTDARCYVPPAGNPVMPPGGAGFGFHGHNQFGDPSVWTLEENQHLPRCHNQARQPGIMCYVGMKKEQWRPCSEHYYPYGQNKELHWPVAYLHREGPPGNTSFIHHQPSLVDRFLHSFRSQSSRKLGTFEGSASQFQSNLTTLPSTTTTVTSSLYVTSSPATTTPVLPNFSIVELKPNQNETKV</sequence>
<dbReference type="STRING" id="121845.A0A3Q0JEG8"/>
<dbReference type="AlphaFoldDB" id="A0A3Q0JEG8"/>
<feature type="compositionally biased region" description="Basic and acidic residues" evidence="1">
    <location>
        <begin position="288"/>
        <end position="297"/>
    </location>
</feature>
<evidence type="ECO:0000256" key="1">
    <source>
        <dbReference type="SAM" id="MobiDB-lite"/>
    </source>
</evidence>
<feature type="region of interest" description="Disordered" evidence="1">
    <location>
        <begin position="243"/>
        <end position="311"/>
    </location>
</feature>
<dbReference type="PROSITE" id="PS50948">
    <property type="entry name" value="PAN"/>
    <property type="match status" value="3"/>
</dbReference>
<feature type="domain" description="Apple" evidence="3">
    <location>
        <begin position="126"/>
        <end position="211"/>
    </location>
</feature>
<feature type="compositionally biased region" description="Basic and acidic residues" evidence="1">
    <location>
        <begin position="245"/>
        <end position="254"/>
    </location>
</feature>
<dbReference type="PaxDb" id="121845-A0A3Q0JEG8"/>
<gene>
    <name evidence="5" type="primary">LOC113471719</name>
</gene>
<feature type="domain" description="Apple" evidence="3">
    <location>
        <begin position="365"/>
        <end position="449"/>
    </location>
</feature>
<dbReference type="PANTHER" id="PTHR47327:SF13">
    <property type="entry name" value="APPLE DOMAIN-CONTAINING PROTEIN"/>
    <property type="match status" value="1"/>
</dbReference>
<accession>A0A3Q0JEG8</accession>
<feature type="compositionally biased region" description="Low complexity" evidence="1">
    <location>
        <begin position="255"/>
        <end position="265"/>
    </location>
</feature>
<dbReference type="Proteomes" id="UP000079169">
    <property type="component" value="Unplaced"/>
</dbReference>
<protein>
    <submittedName>
        <fullName evidence="5">LOW QUALITY PROTEIN: uncharacterized protein LOC113471719</fullName>
    </submittedName>
</protein>
<reference evidence="5" key="1">
    <citation type="submission" date="2025-08" db="UniProtKB">
        <authorList>
            <consortium name="RefSeq"/>
        </authorList>
    </citation>
    <scope>IDENTIFICATION</scope>
</reference>
<dbReference type="SMART" id="SM00473">
    <property type="entry name" value="PAN_AP"/>
    <property type="match status" value="3"/>
</dbReference>
<feature type="compositionally biased region" description="Low complexity" evidence="1">
    <location>
        <begin position="298"/>
        <end position="308"/>
    </location>
</feature>
<evidence type="ECO:0000259" key="3">
    <source>
        <dbReference type="PROSITE" id="PS50948"/>
    </source>
</evidence>